<dbReference type="RefSeq" id="XP_005774850.1">
    <property type="nucleotide sequence ID" value="XM_005774793.1"/>
</dbReference>
<dbReference type="EnsemblProtists" id="EOD38251">
    <property type="protein sequence ID" value="EOD38251"/>
    <property type="gene ID" value="EMIHUDRAFT_200807"/>
</dbReference>
<dbReference type="OMA" id="MAMLRQN"/>
<dbReference type="GeneID" id="17283521"/>
<dbReference type="KEGG" id="ehx:EMIHUDRAFT_200807"/>
<dbReference type="PaxDb" id="2903-EOD22421"/>
<reference evidence="1" key="2">
    <citation type="submission" date="2024-10" db="UniProtKB">
        <authorList>
            <consortium name="EnsemblProtists"/>
        </authorList>
    </citation>
    <scope>IDENTIFICATION</scope>
</reference>
<sequence>MAMLRQNFQSFLTGGVVALAFGYYRVHQDIYVAAGAVDARIEALGSETVSSVAAMQKRVKALEQEVAALKALKG</sequence>
<dbReference type="HOGENOM" id="CLU_2692971_0_0_1"/>
<dbReference type="GeneID" id="17267965"/>
<proteinExistence type="predicted"/>
<dbReference type="Proteomes" id="UP000013827">
    <property type="component" value="Unassembled WGS sequence"/>
</dbReference>
<reference evidence="2" key="1">
    <citation type="journal article" date="2013" name="Nature">
        <title>Pan genome of the phytoplankton Emiliania underpins its global distribution.</title>
        <authorList>
            <person name="Read B.A."/>
            <person name="Kegel J."/>
            <person name="Klute M.J."/>
            <person name="Kuo A."/>
            <person name="Lefebvre S.C."/>
            <person name="Maumus F."/>
            <person name="Mayer C."/>
            <person name="Miller J."/>
            <person name="Monier A."/>
            <person name="Salamov A."/>
            <person name="Young J."/>
            <person name="Aguilar M."/>
            <person name="Claverie J.M."/>
            <person name="Frickenhaus S."/>
            <person name="Gonzalez K."/>
            <person name="Herman E.K."/>
            <person name="Lin Y.C."/>
            <person name="Napier J."/>
            <person name="Ogata H."/>
            <person name="Sarno A.F."/>
            <person name="Shmutz J."/>
            <person name="Schroeder D."/>
            <person name="de Vargas C."/>
            <person name="Verret F."/>
            <person name="von Dassow P."/>
            <person name="Valentin K."/>
            <person name="Van de Peer Y."/>
            <person name="Wheeler G."/>
            <person name="Dacks J.B."/>
            <person name="Delwiche C.F."/>
            <person name="Dyhrman S.T."/>
            <person name="Glockner G."/>
            <person name="John U."/>
            <person name="Richards T."/>
            <person name="Worden A.Z."/>
            <person name="Zhang X."/>
            <person name="Grigoriev I.V."/>
            <person name="Allen A.E."/>
            <person name="Bidle K."/>
            <person name="Borodovsky M."/>
            <person name="Bowler C."/>
            <person name="Brownlee C."/>
            <person name="Cock J.M."/>
            <person name="Elias M."/>
            <person name="Gladyshev V.N."/>
            <person name="Groth M."/>
            <person name="Guda C."/>
            <person name="Hadaegh A."/>
            <person name="Iglesias-Rodriguez M.D."/>
            <person name="Jenkins J."/>
            <person name="Jones B.M."/>
            <person name="Lawson T."/>
            <person name="Leese F."/>
            <person name="Lindquist E."/>
            <person name="Lobanov A."/>
            <person name="Lomsadze A."/>
            <person name="Malik S.B."/>
            <person name="Marsh M.E."/>
            <person name="Mackinder L."/>
            <person name="Mock T."/>
            <person name="Mueller-Roeber B."/>
            <person name="Pagarete A."/>
            <person name="Parker M."/>
            <person name="Probert I."/>
            <person name="Quesneville H."/>
            <person name="Raines C."/>
            <person name="Rensing S.A."/>
            <person name="Riano-Pachon D.M."/>
            <person name="Richier S."/>
            <person name="Rokitta S."/>
            <person name="Shiraiwa Y."/>
            <person name="Soanes D.M."/>
            <person name="van der Giezen M."/>
            <person name="Wahlund T.M."/>
            <person name="Williams B."/>
            <person name="Wilson W."/>
            <person name="Wolfe G."/>
            <person name="Wurch L.L."/>
        </authorList>
    </citation>
    <scope>NUCLEOTIDE SEQUENCE</scope>
</reference>
<evidence type="ECO:0000313" key="2">
    <source>
        <dbReference type="Proteomes" id="UP000013827"/>
    </source>
</evidence>
<dbReference type="RefSeq" id="XP_005790680.1">
    <property type="nucleotide sequence ID" value="XM_005790623.1"/>
</dbReference>
<protein>
    <submittedName>
        <fullName evidence="1">Uncharacterized protein</fullName>
    </submittedName>
</protein>
<dbReference type="KEGG" id="ehx:EMIHUDRAFT_240366"/>
<keyword evidence="2" id="KW-1185">Reference proteome</keyword>
<evidence type="ECO:0000313" key="1">
    <source>
        <dbReference type="EnsemblProtists" id="EOD38251"/>
    </source>
</evidence>
<accession>A0A0D3KR66</accession>
<dbReference type="EnsemblProtists" id="EOD22421">
    <property type="protein sequence ID" value="EOD22421"/>
    <property type="gene ID" value="EMIHUDRAFT_240366"/>
</dbReference>
<dbReference type="AlphaFoldDB" id="A0A0D3KR66"/>
<organism evidence="1 2">
    <name type="scientific">Emiliania huxleyi (strain CCMP1516)</name>
    <dbReference type="NCBI Taxonomy" id="280463"/>
    <lineage>
        <taxon>Eukaryota</taxon>
        <taxon>Haptista</taxon>
        <taxon>Haptophyta</taxon>
        <taxon>Prymnesiophyceae</taxon>
        <taxon>Isochrysidales</taxon>
        <taxon>Noelaerhabdaceae</taxon>
        <taxon>Emiliania</taxon>
    </lineage>
</organism>
<name>A0A0D3KR66_EMIH1</name>